<comment type="caution">
    <text evidence="1">The sequence shown here is derived from an EMBL/GenBank/DDBJ whole genome shotgun (WGS) entry which is preliminary data.</text>
</comment>
<protein>
    <submittedName>
        <fullName evidence="1">Uncharacterized protein</fullName>
    </submittedName>
</protein>
<sequence length="88" mass="10280">MKRRSRCLCRSSQLQKNVLLLSVRFGLSNRGHLVVHVGDHKFIKHECYRKKVRWTCSKRIQLGCRASITTHDSVIVRSFLEHNHGTPK</sequence>
<evidence type="ECO:0000313" key="1">
    <source>
        <dbReference type="EMBL" id="KAJ8724571.1"/>
    </source>
</evidence>
<evidence type="ECO:0000313" key="2">
    <source>
        <dbReference type="Proteomes" id="UP001231649"/>
    </source>
</evidence>
<name>A0ACC2QUM7_9NEOP</name>
<organism evidence="1 2">
    <name type="scientific">Mythimna loreyi</name>
    <dbReference type="NCBI Taxonomy" id="667449"/>
    <lineage>
        <taxon>Eukaryota</taxon>
        <taxon>Metazoa</taxon>
        <taxon>Ecdysozoa</taxon>
        <taxon>Arthropoda</taxon>
        <taxon>Hexapoda</taxon>
        <taxon>Insecta</taxon>
        <taxon>Pterygota</taxon>
        <taxon>Neoptera</taxon>
        <taxon>Endopterygota</taxon>
        <taxon>Lepidoptera</taxon>
        <taxon>Glossata</taxon>
        <taxon>Ditrysia</taxon>
        <taxon>Noctuoidea</taxon>
        <taxon>Noctuidae</taxon>
        <taxon>Noctuinae</taxon>
        <taxon>Hadenini</taxon>
        <taxon>Mythimna</taxon>
    </lineage>
</organism>
<keyword evidence="2" id="KW-1185">Reference proteome</keyword>
<dbReference type="Proteomes" id="UP001231649">
    <property type="component" value="Chromosome 8"/>
</dbReference>
<dbReference type="EMBL" id="CM056784">
    <property type="protein sequence ID" value="KAJ8724571.1"/>
    <property type="molecule type" value="Genomic_DNA"/>
</dbReference>
<proteinExistence type="predicted"/>
<reference evidence="1" key="1">
    <citation type="submission" date="2023-03" db="EMBL/GenBank/DDBJ databases">
        <title>Chromosome-level genomes of two armyworms, Mythimna separata and Mythimna loreyi, provide insights into the biosynthesis and reception of sex pheromones.</title>
        <authorList>
            <person name="Zhao H."/>
        </authorList>
    </citation>
    <scope>NUCLEOTIDE SEQUENCE</scope>
    <source>
        <strain evidence="1">BeijingLab</strain>
    </source>
</reference>
<accession>A0ACC2QUM7</accession>
<gene>
    <name evidence="1" type="ORF">PYW08_016045</name>
</gene>